<evidence type="ECO:0000313" key="2">
    <source>
        <dbReference type="Proteomes" id="UP000600918"/>
    </source>
</evidence>
<accession>A0A834K8N0</accession>
<sequence>MTGSPWKIRVDTKTKPVASQQPDLEIAIDPKKIIRKKDGKYVDGGSEEIEKGANACCGHHTYQLRVKLWRMSRTGRVLCYTICTDSSIDRAVTWHPSRAY</sequence>
<name>A0A834K8N0_VESPE</name>
<protein>
    <submittedName>
        <fullName evidence="1">Uncharacterized protein</fullName>
    </submittedName>
</protein>
<keyword evidence="2" id="KW-1185">Reference proteome</keyword>
<proteinExistence type="predicted"/>
<evidence type="ECO:0000313" key="1">
    <source>
        <dbReference type="EMBL" id="KAF7401905.1"/>
    </source>
</evidence>
<reference evidence="1" key="1">
    <citation type="journal article" date="2020" name="G3 (Bethesda)">
        <title>High-Quality Assemblies for Three Invasive Social Wasps from the &lt;i&gt;Vespula&lt;/i&gt; Genus.</title>
        <authorList>
            <person name="Harrop T.W.R."/>
            <person name="Guhlin J."/>
            <person name="McLaughlin G.M."/>
            <person name="Permina E."/>
            <person name="Stockwell P."/>
            <person name="Gilligan J."/>
            <person name="Le Lec M.F."/>
            <person name="Gruber M.A.M."/>
            <person name="Quinn O."/>
            <person name="Lovegrove M."/>
            <person name="Duncan E.J."/>
            <person name="Remnant E.J."/>
            <person name="Van Eeckhoven J."/>
            <person name="Graham B."/>
            <person name="Knapp R.A."/>
            <person name="Langford K.W."/>
            <person name="Kronenberg Z."/>
            <person name="Press M.O."/>
            <person name="Eacker S.M."/>
            <person name="Wilson-Rankin E.E."/>
            <person name="Purcell J."/>
            <person name="Lester P.J."/>
            <person name="Dearden P.K."/>
        </authorList>
    </citation>
    <scope>NUCLEOTIDE SEQUENCE</scope>
    <source>
        <strain evidence="1">Volc-1</strain>
    </source>
</reference>
<dbReference type="AlphaFoldDB" id="A0A834K8N0"/>
<organism evidence="1 2">
    <name type="scientific">Vespula pensylvanica</name>
    <name type="common">Western yellow jacket</name>
    <name type="synonym">Wasp</name>
    <dbReference type="NCBI Taxonomy" id="30213"/>
    <lineage>
        <taxon>Eukaryota</taxon>
        <taxon>Metazoa</taxon>
        <taxon>Ecdysozoa</taxon>
        <taxon>Arthropoda</taxon>
        <taxon>Hexapoda</taxon>
        <taxon>Insecta</taxon>
        <taxon>Pterygota</taxon>
        <taxon>Neoptera</taxon>
        <taxon>Endopterygota</taxon>
        <taxon>Hymenoptera</taxon>
        <taxon>Apocrita</taxon>
        <taxon>Aculeata</taxon>
        <taxon>Vespoidea</taxon>
        <taxon>Vespidae</taxon>
        <taxon>Vespinae</taxon>
        <taxon>Vespula</taxon>
    </lineage>
</organism>
<comment type="caution">
    <text evidence="1">The sequence shown here is derived from an EMBL/GenBank/DDBJ whole genome shotgun (WGS) entry which is preliminary data.</text>
</comment>
<dbReference type="EMBL" id="JACSDY010000017">
    <property type="protein sequence ID" value="KAF7401905.1"/>
    <property type="molecule type" value="Genomic_DNA"/>
</dbReference>
<dbReference type="Proteomes" id="UP000600918">
    <property type="component" value="Unassembled WGS sequence"/>
</dbReference>
<gene>
    <name evidence="1" type="ORF">H0235_015241</name>
</gene>